<evidence type="ECO:0000313" key="4">
    <source>
        <dbReference type="Proteomes" id="UP000297866"/>
    </source>
</evidence>
<keyword evidence="1" id="KW-1133">Transmembrane helix</keyword>
<proteinExistence type="predicted"/>
<name>A0A4R8UBP4_9MICO</name>
<feature type="chain" id="PRO_5020963193" description="LPXTG cell wall anchor domain-containing protein" evidence="2">
    <location>
        <begin position="34"/>
        <end position="242"/>
    </location>
</feature>
<evidence type="ECO:0000256" key="2">
    <source>
        <dbReference type="SAM" id="SignalP"/>
    </source>
</evidence>
<comment type="caution">
    <text evidence="3">The sequence shown here is derived from an EMBL/GenBank/DDBJ whole genome shotgun (WGS) entry which is preliminary data.</text>
</comment>
<organism evidence="3 4">
    <name type="scientific">Cryobacterium tagatosivorans</name>
    <dbReference type="NCBI Taxonomy" id="1259199"/>
    <lineage>
        <taxon>Bacteria</taxon>
        <taxon>Bacillati</taxon>
        <taxon>Actinomycetota</taxon>
        <taxon>Actinomycetes</taxon>
        <taxon>Micrococcales</taxon>
        <taxon>Microbacteriaceae</taxon>
        <taxon>Cryobacterium</taxon>
    </lineage>
</organism>
<evidence type="ECO:0000256" key="1">
    <source>
        <dbReference type="SAM" id="Phobius"/>
    </source>
</evidence>
<keyword evidence="2" id="KW-0732">Signal</keyword>
<dbReference type="AlphaFoldDB" id="A0A4R8UBP4"/>
<dbReference type="OrthoDB" id="5125365at2"/>
<keyword evidence="1" id="KW-0812">Transmembrane</keyword>
<protein>
    <recommendedName>
        <fullName evidence="5">LPXTG cell wall anchor domain-containing protein</fullName>
    </recommendedName>
</protein>
<gene>
    <name evidence="3" type="ORF">E3O23_15335</name>
</gene>
<evidence type="ECO:0008006" key="5">
    <source>
        <dbReference type="Google" id="ProtNLM"/>
    </source>
</evidence>
<reference evidence="3 4" key="1">
    <citation type="submission" date="2019-03" db="EMBL/GenBank/DDBJ databases">
        <title>Genomics of glacier-inhabiting Cryobacterium strains.</title>
        <authorList>
            <person name="Liu Q."/>
            <person name="Xin Y.-H."/>
        </authorList>
    </citation>
    <scope>NUCLEOTIDE SEQUENCE [LARGE SCALE GENOMIC DNA]</scope>
    <source>
        <strain evidence="3 4">Sr47</strain>
    </source>
</reference>
<dbReference type="RefSeq" id="WP_134492496.1">
    <property type="nucleotide sequence ID" value="NZ_SOEZ01000075.1"/>
</dbReference>
<accession>A0A4R8UBP4</accession>
<dbReference type="EMBL" id="SOEZ01000075">
    <property type="protein sequence ID" value="TFB47232.1"/>
    <property type="molecule type" value="Genomic_DNA"/>
</dbReference>
<feature type="signal peptide" evidence="2">
    <location>
        <begin position="1"/>
        <end position="33"/>
    </location>
</feature>
<sequence length="242" mass="24350">MTPTRMTRRLRGVSLVCAITAALVAGGTVPGGAAERAAAAPADVLFSTDGIHFSAALAGGLFDDLGMLVPGLSASTDLWIRNPTGVPAALRVSARDVTTSSRALADGVMMSAWDSGTDASRSSVLGALSQCQVLVPSQSLAAGATIKMVLTFTMADLPDSAGQRGSAGLGLMVALRDAEAGPFPPSACEDDGVLIESDQGPGGSLPTLEADLTGPLLLAGGLLVGAGVFFVVGRRRRERDGS</sequence>
<evidence type="ECO:0000313" key="3">
    <source>
        <dbReference type="EMBL" id="TFB47232.1"/>
    </source>
</evidence>
<keyword evidence="4" id="KW-1185">Reference proteome</keyword>
<dbReference type="Proteomes" id="UP000297866">
    <property type="component" value="Unassembled WGS sequence"/>
</dbReference>
<feature type="transmembrane region" description="Helical" evidence="1">
    <location>
        <begin position="212"/>
        <end position="232"/>
    </location>
</feature>
<keyword evidence="1" id="KW-0472">Membrane</keyword>